<evidence type="ECO:0000256" key="2">
    <source>
        <dbReference type="ARBA" id="ARBA00022692"/>
    </source>
</evidence>
<dbReference type="GO" id="GO:0046872">
    <property type="term" value="F:metal ion binding"/>
    <property type="evidence" value="ECO:0007669"/>
    <property type="project" value="UniProtKB-KW"/>
</dbReference>
<sequence>MHNFTVGEIEETNVPGPEVQTYNEEVLNSLSHGLGLVLCIPAVFFLISLARMKGSKWHVLSCSIYGITLMTMYFCSTLYHSVDILNLQRYRSFFKDLDHCAIYFLIAGTYTPLTLINLVYNNLSSIGSSIQTKVLDGAGDSIRTATTTVSAVVKRKTPKVVKVGWLMFILIWTMCFFGVGSKLILGANGVPDIISNSFYLLMGWTSIIGLKDLITHLPKKGLKLLVSGGVTYTSGVAFLIWETAPFNHAVWHLFVSAGTLFHYFCILECLLPSKFLKKDSECIQQTNTTTNLSTGTSNTVINKATINTHTHSVILEHFEYAEEQIRIKFFGSGKRKIFIIKYMNVLYSIFLGWWDKMPTIKKNIKKNN</sequence>
<evidence type="ECO:0000256" key="4">
    <source>
        <dbReference type="ARBA" id="ARBA00023136"/>
    </source>
</evidence>
<gene>
    <name evidence="7" type="ORF">DICPUDRAFT_54791</name>
</gene>
<dbReference type="Proteomes" id="UP000001064">
    <property type="component" value="Unassembled WGS sequence"/>
</dbReference>
<dbReference type="OrthoDB" id="15997at2759"/>
<comment type="subcellular location">
    <subcellularLocation>
        <location evidence="1">Membrane</location>
        <topology evidence="1">Multi-pass membrane protein</topology>
    </subcellularLocation>
</comment>
<evidence type="ECO:0000313" key="7">
    <source>
        <dbReference type="EMBL" id="EGC36096.1"/>
    </source>
</evidence>
<feature type="transmembrane region" description="Helical" evidence="6">
    <location>
        <begin position="163"/>
        <end position="187"/>
    </location>
</feature>
<dbReference type="InterPro" id="IPR004254">
    <property type="entry name" value="AdipoR/HlyIII-related"/>
</dbReference>
<feature type="transmembrane region" description="Helical" evidence="6">
    <location>
        <begin position="337"/>
        <end position="354"/>
    </location>
</feature>
<dbReference type="InParanoid" id="F0ZIW3"/>
<evidence type="ECO:0000313" key="8">
    <source>
        <dbReference type="Proteomes" id="UP000001064"/>
    </source>
</evidence>
<evidence type="ECO:0000256" key="3">
    <source>
        <dbReference type="ARBA" id="ARBA00022989"/>
    </source>
</evidence>
<keyword evidence="5" id="KW-0862">Zinc</keyword>
<reference evidence="8" key="1">
    <citation type="journal article" date="2011" name="Genome Biol.">
        <title>Comparative genomics of the social amoebae Dictyostelium discoideum and Dictyostelium purpureum.</title>
        <authorList>
            <consortium name="US DOE Joint Genome Institute (JGI-PGF)"/>
            <person name="Sucgang R."/>
            <person name="Kuo A."/>
            <person name="Tian X."/>
            <person name="Salerno W."/>
            <person name="Parikh A."/>
            <person name="Feasley C.L."/>
            <person name="Dalin E."/>
            <person name="Tu H."/>
            <person name="Huang E."/>
            <person name="Barry K."/>
            <person name="Lindquist E."/>
            <person name="Shapiro H."/>
            <person name="Bruce D."/>
            <person name="Schmutz J."/>
            <person name="Salamov A."/>
            <person name="Fey P."/>
            <person name="Gaudet P."/>
            <person name="Anjard C."/>
            <person name="Babu M.M."/>
            <person name="Basu S."/>
            <person name="Bushmanova Y."/>
            <person name="van der Wel H."/>
            <person name="Katoh-Kurasawa M."/>
            <person name="Dinh C."/>
            <person name="Coutinho P.M."/>
            <person name="Saito T."/>
            <person name="Elias M."/>
            <person name="Schaap P."/>
            <person name="Kay R.R."/>
            <person name="Henrissat B."/>
            <person name="Eichinger L."/>
            <person name="Rivero F."/>
            <person name="Putnam N.H."/>
            <person name="West C.M."/>
            <person name="Loomis W.F."/>
            <person name="Chisholm R.L."/>
            <person name="Shaulsky G."/>
            <person name="Strassmann J.E."/>
            <person name="Queller D.C."/>
            <person name="Kuspa A."/>
            <person name="Grigoriev I.V."/>
        </authorList>
    </citation>
    <scope>NUCLEOTIDE SEQUENCE [LARGE SCALE GENOMIC DNA]</scope>
    <source>
        <strain evidence="8">QSDP1</strain>
    </source>
</reference>
<name>F0ZIW3_DICPU</name>
<feature type="binding site" evidence="5">
    <location>
        <position position="248"/>
    </location>
    <ligand>
        <name>Zn(2+)</name>
        <dbReference type="ChEBI" id="CHEBI:29105"/>
    </ligand>
</feature>
<dbReference type="Pfam" id="PF03006">
    <property type="entry name" value="HlyIII"/>
    <property type="match status" value="1"/>
</dbReference>
<keyword evidence="2 6" id="KW-0812">Transmembrane</keyword>
<dbReference type="PANTHER" id="PTHR20855">
    <property type="entry name" value="ADIPOR/PROGESTIN RECEPTOR-RELATED"/>
    <property type="match status" value="1"/>
</dbReference>
<keyword evidence="3 6" id="KW-1133">Transmembrane helix</keyword>
<proteinExistence type="predicted"/>
<keyword evidence="5" id="KW-0479">Metal-binding</keyword>
<dbReference type="KEGG" id="dpp:DICPUDRAFT_54791"/>
<evidence type="ECO:0000256" key="5">
    <source>
        <dbReference type="PIRSR" id="PIRSR604254-1"/>
    </source>
</evidence>
<dbReference type="STRING" id="5786.F0ZIW3"/>
<keyword evidence="8" id="KW-1185">Reference proteome</keyword>
<feature type="transmembrane region" description="Helical" evidence="6">
    <location>
        <begin position="222"/>
        <end position="241"/>
    </location>
</feature>
<protein>
    <recommendedName>
        <fullName evidence="9">Hemolysin III</fullName>
    </recommendedName>
</protein>
<dbReference type="VEuPathDB" id="AmoebaDB:DICPUDRAFT_54791"/>
<dbReference type="PANTHER" id="PTHR20855:SF3">
    <property type="entry name" value="LD03007P"/>
    <property type="match status" value="1"/>
</dbReference>
<feature type="transmembrane region" description="Helical" evidence="6">
    <location>
        <begin position="62"/>
        <end position="81"/>
    </location>
</feature>
<feature type="transmembrane region" description="Helical" evidence="6">
    <location>
        <begin position="253"/>
        <end position="271"/>
    </location>
</feature>
<dbReference type="RefSeq" id="XP_003287353.1">
    <property type="nucleotide sequence ID" value="XM_003287305.1"/>
</dbReference>
<evidence type="ECO:0000256" key="1">
    <source>
        <dbReference type="ARBA" id="ARBA00004141"/>
    </source>
</evidence>
<feature type="transmembrane region" description="Helical" evidence="6">
    <location>
        <begin position="30"/>
        <end position="50"/>
    </location>
</feature>
<dbReference type="EMBL" id="GL871037">
    <property type="protein sequence ID" value="EGC36096.1"/>
    <property type="molecule type" value="Genomic_DNA"/>
</dbReference>
<evidence type="ECO:0000256" key="6">
    <source>
        <dbReference type="SAM" id="Phobius"/>
    </source>
</evidence>
<accession>F0ZIW3</accession>
<keyword evidence="4 6" id="KW-0472">Membrane</keyword>
<dbReference type="GO" id="GO:0016020">
    <property type="term" value="C:membrane"/>
    <property type="evidence" value="ECO:0007669"/>
    <property type="project" value="UniProtKB-SubCell"/>
</dbReference>
<feature type="transmembrane region" description="Helical" evidence="6">
    <location>
        <begin position="193"/>
        <end position="210"/>
    </location>
</feature>
<organism evidence="7 8">
    <name type="scientific">Dictyostelium purpureum</name>
    <name type="common">Slime mold</name>
    <dbReference type="NCBI Taxonomy" id="5786"/>
    <lineage>
        <taxon>Eukaryota</taxon>
        <taxon>Amoebozoa</taxon>
        <taxon>Evosea</taxon>
        <taxon>Eumycetozoa</taxon>
        <taxon>Dictyostelia</taxon>
        <taxon>Dictyosteliales</taxon>
        <taxon>Dictyosteliaceae</taxon>
        <taxon>Dictyostelium</taxon>
    </lineage>
</organism>
<dbReference type="AlphaFoldDB" id="F0ZIW3"/>
<feature type="binding site" evidence="5">
    <location>
        <position position="252"/>
    </location>
    <ligand>
        <name>Zn(2+)</name>
        <dbReference type="ChEBI" id="CHEBI:29105"/>
    </ligand>
</feature>
<dbReference type="eggNOG" id="KOG4243">
    <property type="taxonomic scope" value="Eukaryota"/>
</dbReference>
<feature type="transmembrane region" description="Helical" evidence="6">
    <location>
        <begin position="101"/>
        <end position="120"/>
    </location>
</feature>
<feature type="binding site" evidence="5">
    <location>
        <position position="80"/>
    </location>
    <ligand>
        <name>Zn(2+)</name>
        <dbReference type="ChEBI" id="CHEBI:29105"/>
    </ligand>
</feature>
<evidence type="ECO:0008006" key="9">
    <source>
        <dbReference type="Google" id="ProtNLM"/>
    </source>
</evidence>
<dbReference type="GeneID" id="10501226"/>